<dbReference type="EMBL" id="AP027733">
    <property type="protein sequence ID" value="BDZ52834.1"/>
    <property type="molecule type" value="Genomic_DNA"/>
</dbReference>
<name>A0ABM8GWH2_9MICO</name>
<keyword evidence="1" id="KW-0614">Plasmid</keyword>
<geneLocation type="plasmid" evidence="1 2">
    <name>pNBRC108728a</name>
</geneLocation>
<dbReference type="Proteomes" id="UP001321486">
    <property type="component" value="Plasmid pNBRC108728a"/>
</dbReference>
<keyword evidence="2" id="KW-1185">Reference proteome</keyword>
<accession>A0ABM8GWH2</accession>
<evidence type="ECO:0000313" key="2">
    <source>
        <dbReference type="Proteomes" id="UP001321486"/>
    </source>
</evidence>
<sequence length="132" mass="15224">MTRTKDLSTYEEKDGSYLIARKARKAHPCDDKMSRYCQRVIQPGEKYVSVTAFPNDVLDRIYRGTSCVYCSSIRGRDHLLYPLPEAQLEAFRYWDIDSELLERRHGGYGLGMKSEPMDGTRIQIVRQQLAAA</sequence>
<organism evidence="1 2">
    <name type="scientific">Frondihabitans sucicola</name>
    <dbReference type="NCBI Taxonomy" id="1268041"/>
    <lineage>
        <taxon>Bacteria</taxon>
        <taxon>Bacillati</taxon>
        <taxon>Actinomycetota</taxon>
        <taxon>Actinomycetes</taxon>
        <taxon>Micrococcales</taxon>
        <taxon>Microbacteriaceae</taxon>
        <taxon>Frondihabitans</taxon>
    </lineage>
</organism>
<protein>
    <submittedName>
        <fullName evidence="1">Uncharacterized protein</fullName>
    </submittedName>
</protein>
<dbReference type="RefSeq" id="WP_286347116.1">
    <property type="nucleotide sequence ID" value="NZ_AP027733.1"/>
</dbReference>
<proteinExistence type="predicted"/>
<evidence type="ECO:0000313" key="1">
    <source>
        <dbReference type="EMBL" id="BDZ52834.1"/>
    </source>
</evidence>
<reference evidence="2" key="1">
    <citation type="journal article" date="2019" name="Int. J. Syst. Evol. Microbiol.">
        <title>The Global Catalogue of Microorganisms (GCM) 10K type strain sequencing project: providing services to taxonomists for standard genome sequencing and annotation.</title>
        <authorList>
            <consortium name="The Broad Institute Genomics Platform"/>
            <consortium name="The Broad Institute Genome Sequencing Center for Infectious Disease"/>
            <person name="Wu L."/>
            <person name="Ma J."/>
        </authorList>
    </citation>
    <scope>NUCLEOTIDE SEQUENCE [LARGE SCALE GENOMIC DNA]</scope>
    <source>
        <strain evidence="2">NBRC 108728</strain>
    </source>
</reference>
<gene>
    <name evidence="1" type="ORF">GCM10025867_50750</name>
</gene>